<dbReference type="EMBL" id="KV878245">
    <property type="protein sequence ID" value="OJZ83573.1"/>
    <property type="molecule type" value="Genomic_DNA"/>
</dbReference>
<dbReference type="AlphaFoldDB" id="A0A1M3TA49"/>
<feature type="chain" id="PRO_5012906010" evidence="1">
    <location>
        <begin position="25"/>
        <end position="81"/>
    </location>
</feature>
<proteinExistence type="predicted"/>
<reference evidence="3" key="1">
    <citation type="journal article" date="2017" name="Genome Biol.">
        <title>Comparative genomics reveals high biological diversity and specific adaptations in the industrially and medically important fungal genus Aspergillus.</title>
        <authorList>
            <person name="de Vries R.P."/>
            <person name="Riley R."/>
            <person name="Wiebenga A."/>
            <person name="Aguilar-Osorio G."/>
            <person name="Amillis S."/>
            <person name="Uchima C.A."/>
            <person name="Anderluh G."/>
            <person name="Asadollahi M."/>
            <person name="Askin M."/>
            <person name="Barry K."/>
            <person name="Battaglia E."/>
            <person name="Bayram O."/>
            <person name="Benocci T."/>
            <person name="Braus-Stromeyer S.A."/>
            <person name="Caldana C."/>
            <person name="Canovas D."/>
            <person name="Cerqueira G.C."/>
            <person name="Chen F."/>
            <person name="Chen W."/>
            <person name="Choi C."/>
            <person name="Clum A."/>
            <person name="Dos Santos R.A."/>
            <person name="Damasio A.R."/>
            <person name="Diallinas G."/>
            <person name="Emri T."/>
            <person name="Fekete E."/>
            <person name="Flipphi M."/>
            <person name="Freyberg S."/>
            <person name="Gallo A."/>
            <person name="Gournas C."/>
            <person name="Habgood R."/>
            <person name="Hainaut M."/>
            <person name="Harispe M.L."/>
            <person name="Henrissat B."/>
            <person name="Hilden K.S."/>
            <person name="Hope R."/>
            <person name="Hossain A."/>
            <person name="Karabika E."/>
            <person name="Karaffa L."/>
            <person name="Karanyi Z."/>
            <person name="Krasevec N."/>
            <person name="Kuo A."/>
            <person name="Kusch H."/>
            <person name="LaButti K."/>
            <person name="Lagendijk E.L."/>
            <person name="Lapidus A."/>
            <person name="Levasseur A."/>
            <person name="Lindquist E."/>
            <person name="Lipzen A."/>
            <person name="Logrieco A.F."/>
            <person name="MacCabe A."/>
            <person name="Maekelae M.R."/>
            <person name="Malavazi I."/>
            <person name="Melin P."/>
            <person name="Meyer V."/>
            <person name="Mielnichuk N."/>
            <person name="Miskei M."/>
            <person name="Molnar A.P."/>
            <person name="Mule G."/>
            <person name="Ngan C.Y."/>
            <person name="Orejas M."/>
            <person name="Orosz E."/>
            <person name="Ouedraogo J.P."/>
            <person name="Overkamp K.M."/>
            <person name="Park H.-S."/>
            <person name="Perrone G."/>
            <person name="Piumi F."/>
            <person name="Punt P.J."/>
            <person name="Ram A.F."/>
            <person name="Ramon A."/>
            <person name="Rauscher S."/>
            <person name="Record E."/>
            <person name="Riano-Pachon D.M."/>
            <person name="Robert V."/>
            <person name="Roehrig J."/>
            <person name="Ruller R."/>
            <person name="Salamov A."/>
            <person name="Salih N.S."/>
            <person name="Samson R.A."/>
            <person name="Sandor E."/>
            <person name="Sanguinetti M."/>
            <person name="Schuetze T."/>
            <person name="Sepcic K."/>
            <person name="Shelest E."/>
            <person name="Sherlock G."/>
            <person name="Sophianopoulou V."/>
            <person name="Squina F.M."/>
            <person name="Sun H."/>
            <person name="Susca A."/>
            <person name="Todd R.B."/>
            <person name="Tsang A."/>
            <person name="Unkles S.E."/>
            <person name="van de Wiele N."/>
            <person name="van Rossen-Uffink D."/>
            <person name="Oliveira J.V."/>
            <person name="Vesth T.C."/>
            <person name="Visser J."/>
            <person name="Yu J.-H."/>
            <person name="Zhou M."/>
            <person name="Andersen M.R."/>
            <person name="Archer D.B."/>
            <person name="Baker S.E."/>
            <person name="Benoit I."/>
            <person name="Brakhage A.A."/>
            <person name="Braus G.H."/>
            <person name="Fischer R."/>
            <person name="Frisvad J.C."/>
            <person name="Goldman G.H."/>
            <person name="Houbraken J."/>
            <person name="Oakley B."/>
            <person name="Pocsi I."/>
            <person name="Scazzocchio C."/>
            <person name="Seiboth B."/>
            <person name="vanKuyk P.A."/>
            <person name="Wortman J."/>
            <person name="Dyer P.S."/>
            <person name="Grigoriev I.V."/>
        </authorList>
    </citation>
    <scope>NUCLEOTIDE SEQUENCE [LARGE SCALE GENOMIC DNA]</scope>
    <source>
        <strain evidence="3">CBS 106.47</strain>
    </source>
</reference>
<feature type="signal peptide" evidence="1">
    <location>
        <begin position="1"/>
        <end position="24"/>
    </location>
</feature>
<dbReference type="Proteomes" id="UP000184063">
    <property type="component" value="Unassembled WGS sequence"/>
</dbReference>
<sequence>MGWRLTWATRLPLMLAALDLRVLAGSNSARPQASPGDPGTSGRSLPCLSEVTNYIKMVSKNSAQGESLALQVPTAPKKEGI</sequence>
<organism evidence="2 3">
    <name type="scientific">Aspergillus luchuensis (strain CBS 106.47)</name>
    <dbReference type="NCBI Taxonomy" id="1137211"/>
    <lineage>
        <taxon>Eukaryota</taxon>
        <taxon>Fungi</taxon>
        <taxon>Dikarya</taxon>
        <taxon>Ascomycota</taxon>
        <taxon>Pezizomycotina</taxon>
        <taxon>Eurotiomycetes</taxon>
        <taxon>Eurotiomycetidae</taxon>
        <taxon>Eurotiales</taxon>
        <taxon>Aspergillaceae</taxon>
        <taxon>Aspergillus</taxon>
        <taxon>Aspergillus subgen. Circumdati</taxon>
    </lineage>
</organism>
<keyword evidence="1" id="KW-0732">Signal</keyword>
<dbReference type="VEuPathDB" id="FungiDB:ASPFODRAFT_48986"/>
<protein>
    <submittedName>
        <fullName evidence="2">Uncharacterized protein</fullName>
    </submittedName>
</protein>
<evidence type="ECO:0000313" key="3">
    <source>
        <dbReference type="Proteomes" id="UP000184063"/>
    </source>
</evidence>
<name>A0A1M3TA49_ASPLC</name>
<accession>A0A1M3TA49</accession>
<gene>
    <name evidence="2" type="ORF">ASPFODRAFT_48986</name>
</gene>
<evidence type="ECO:0000313" key="2">
    <source>
        <dbReference type="EMBL" id="OJZ83573.1"/>
    </source>
</evidence>
<evidence type="ECO:0000256" key="1">
    <source>
        <dbReference type="SAM" id="SignalP"/>
    </source>
</evidence>